<accession>A0A9D2U0W3</accession>
<dbReference type="EMBL" id="DWUV01000057">
    <property type="protein sequence ID" value="HJD33475.1"/>
    <property type="molecule type" value="Genomic_DNA"/>
</dbReference>
<evidence type="ECO:0000313" key="5">
    <source>
        <dbReference type="Proteomes" id="UP000823897"/>
    </source>
</evidence>
<organism evidence="4 5">
    <name type="scientific">Candidatus Mediterraneibacter tabaqchaliae</name>
    <dbReference type="NCBI Taxonomy" id="2838689"/>
    <lineage>
        <taxon>Bacteria</taxon>
        <taxon>Bacillati</taxon>
        <taxon>Bacillota</taxon>
        <taxon>Clostridia</taxon>
        <taxon>Lachnospirales</taxon>
        <taxon>Lachnospiraceae</taxon>
        <taxon>Mediterraneibacter</taxon>
    </lineage>
</organism>
<comment type="similarity">
    <text evidence="1">Belongs to the bacterial sugar transferase family.</text>
</comment>
<sequence>MTAFQSQSKHSQRKADRELLERQLKDDTITADQISPELVTGCRGIYNRVVKRGMDFVFALILFIITLPILLLIAALIAADSGLPVFYRAQRGGYRQKPFRIFKFRTMVKNADKIGGGTTALNDSRITRVGAFLRKTKLDEFANLLSILAGNMSFIGPRPELLQYTRQYKGTELMIHEVRPGITDYSSIEFINLDEIVGGSNADEMYEKHVLPKKNKLRVKYAATVSFWTDCRLFFLTVGKVLEKMAGTVFGRKQD</sequence>
<dbReference type="InterPro" id="IPR003362">
    <property type="entry name" value="Bact_transf"/>
</dbReference>
<keyword evidence="2" id="KW-1133">Transmembrane helix</keyword>
<keyword evidence="4" id="KW-0808">Transferase</keyword>
<evidence type="ECO:0000256" key="1">
    <source>
        <dbReference type="ARBA" id="ARBA00006464"/>
    </source>
</evidence>
<feature type="transmembrane region" description="Helical" evidence="2">
    <location>
        <begin position="56"/>
        <end position="79"/>
    </location>
</feature>
<keyword evidence="2" id="KW-0812">Transmembrane</keyword>
<keyword evidence="2" id="KW-0472">Membrane</keyword>
<reference evidence="4" key="2">
    <citation type="submission" date="2021-04" db="EMBL/GenBank/DDBJ databases">
        <authorList>
            <person name="Gilroy R."/>
        </authorList>
    </citation>
    <scope>NUCLEOTIDE SEQUENCE</scope>
    <source>
        <strain evidence="4">ChiGjej3B3-11674</strain>
    </source>
</reference>
<comment type="caution">
    <text evidence="4">The sequence shown here is derived from an EMBL/GenBank/DDBJ whole genome shotgun (WGS) entry which is preliminary data.</text>
</comment>
<name>A0A9D2U0W3_9FIRM</name>
<dbReference type="AlphaFoldDB" id="A0A9D2U0W3"/>
<feature type="domain" description="Bacterial sugar transferase" evidence="3">
    <location>
        <begin position="51"/>
        <end position="242"/>
    </location>
</feature>
<evidence type="ECO:0000259" key="3">
    <source>
        <dbReference type="Pfam" id="PF02397"/>
    </source>
</evidence>
<dbReference type="PANTHER" id="PTHR30576">
    <property type="entry name" value="COLANIC BIOSYNTHESIS UDP-GLUCOSE LIPID CARRIER TRANSFERASE"/>
    <property type="match status" value="1"/>
</dbReference>
<dbReference type="Proteomes" id="UP000823897">
    <property type="component" value="Unassembled WGS sequence"/>
</dbReference>
<proteinExistence type="inferred from homology"/>
<gene>
    <name evidence="4" type="ORF">H9911_02895</name>
</gene>
<dbReference type="GO" id="GO:0016780">
    <property type="term" value="F:phosphotransferase activity, for other substituted phosphate groups"/>
    <property type="evidence" value="ECO:0007669"/>
    <property type="project" value="TreeGrafter"/>
</dbReference>
<dbReference type="PANTHER" id="PTHR30576:SF20">
    <property type="entry name" value="QUINOVOSAMINEPHOSPHOTRANSFERAE-RELATED"/>
    <property type="match status" value="1"/>
</dbReference>
<evidence type="ECO:0000313" key="4">
    <source>
        <dbReference type="EMBL" id="HJD33475.1"/>
    </source>
</evidence>
<protein>
    <submittedName>
        <fullName evidence="4">Sugar transferase</fullName>
    </submittedName>
</protein>
<reference evidence="4" key="1">
    <citation type="journal article" date="2021" name="PeerJ">
        <title>Extensive microbial diversity within the chicken gut microbiome revealed by metagenomics and culture.</title>
        <authorList>
            <person name="Gilroy R."/>
            <person name="Ravi A."/>
            <person name="Getino M."/>
            <person name="Pursley I."/>
            <person name="Horton D.L."/>
            <person name="Alikhan N.F."/>
            <person name="Baker D."/>
            <person name="Gharbi K."/>
            <person name="Hall N."/>
            <person name="Watson M."/>
            <person name="Adriaenssens E.M."/>
            <person name="Foster-Nyarko E."/>
            <person name="Jarju S."/>
            <person name="Secka A."/>
            <person name="Antonio M."/>
            <person name="Oren A."/>
            <person name="Chaudhuri R.R."/>
            <person name="La Ragione R."/>
            <person name="Hildebrand F."/>
            <person name="Pallen M.J."/>
        </authorList>
    </citation>
    <scope>NUCLEOTIDE SEQUENCE</scope>
    <source>
        <strain evidence="4">ChiGjej3B3-11674</strain>
    </source>
</reference>
<evidence type="ECO:0000256" key="2">
    <source>
        <dbReference type="SAM" id="Phobius"/>
    </source>
</evidence>
<dbReference type="Pfam" id="PF02397">
    <property type="entry name" value="Bac_transf"/>
    <property type="match status" value="1"/>
</dbReference>